<dbReference type="PANTHER" id="PTHR10188">
    <property type="entry name" value="L-ASPARAGINASE"/>
    <property type="match status" value="1"/>
</dbReference>
<organism evidence="1 2">
    <name type="scientific">Devosia psychrophila</name>
    <dbReference type="NCBI Taxonomy" id="728005"/>
    <lineage>
        <taxon>Bacteria</taxon>
        <taxon>Pseudomonadati</taxon>
        <taxon>Pseudomonadota</taxon>
        <taxon>Alphaproteobacteria</taxon>
        <taxon>Hyphomicrobiales</taxon>
        <taxon>Devosiaceae</taxon>
        <taxon>Devosia</taxon>
    </lineage>
</organism>
<dbReference type="SUPFAM" id="SSF56235">
    <property type="entry name" value="N-terminal nucleophile aminohydrolases (Ntn hydrolases)"/>
    <property type="match status" value="1"/>
</dbReference>
<dbReference type="Proteomes" id="UP000033519">
    <property type="component" value="Unassembled WGS sequence"/>
</dbReference>
<dbReference type="PANTHER" id="PTHR10188:SF6">
    <property type="entry name" value="N(4)-(BETA-N-ACETYLGLUCOSAMINYL)-L-ASPARAGINASE"/>
    <property type="match status" value="1"/>
</dbReference>
<dbReference type="EMBL" id="LAPV01000090">
    <property type="protein sequence ID" value="KKC33524.1"/>
    <property type="molecule type" value="Genomic_DNA"/>
</dbReference>
<gene>
    <name evidence="1" type="ORF">WH91_08270</name>
</gene>
<keyword evidence="2" id="KW-1185">Reference proteome</keyword>
<evidence type="ECO:0000313" key="1">
    <source>
        <dbReference type="EMBL" id="KKC33524.1"/>
    </source>
</evidence>
<accession>A0ABR5DZR3</accession>
<dbReference type="RefSeq" id="WP_046170541.1">
    <property type="nucleotide sequence ID" value="NZ_FOMB01000024.1"/>
</dbReference>
<dbReference type="Gene3D" id="3.60.20.30">
    <property type="entry name" value="(Glycosyl)asparaginase"/>
    <property type="match status" value="1"/>
</dbReference>
<proteinExistence type="predicted"/>
<comment type="caution">
    <text evidence="1">The sequence shown here is derived from an EMBL/GenBank/DDBJ whole genome shotgun (WGS) entry which is preliminary data.</text>
</comment>
<sequence length="319" mass="33177">MTCMACLVIHGGAGTIPRASFTPASYQQARDGLQEALRAGWAVLRDGGLALDAVEAAVIALENHPSFNAGHGAVLNAAGDHELDAAIMDGRDRRAGAIASARAIRNPVIAARRVMEDSDCVLLSASGADAFAREQGLDMVAQSYFTTDLRRRHWLRAQEEKAGLLIRARSEAEKHGTVGAVAFDDAGNLAAATSTGGYTYKRAGRVGDAPVIGAGTYACNGVVAVSCTGLGEYFIRRGTAHDIAARIRYRGDNLVSAADAAIAELTEDGCGAGLIAVDGAGNIAMPYNTEGMYRGSIAADGTLSIGIYADDFAMLELIK</sequence>
<dbReference type="Pfam" id="PF01112">
    <property type="entry name" value="Asparaginase_2"/>
    <property type="match status" value="1"/>
</dbReference>
<evidence type="ECO:0000313" key="2">
    <source>
        <dbReference type="Proteomes" id="UP000033519"/>
    </source>
</evidence>
<dbReference type="InterPro" id="IPR000246">
    <property type="entry name" value="Peptidase_T2"/>
</dbReference>
<name>A0ABR5DZR3_9HYPH</name>
<reference evidence="1 2" key="1">
    <citation type="submission" date="2015-03" db="EMBL/GenBank/DDBJ databases">
        <authorList>
            <person name="Lepp D."/>
            <person name="Hassan Y.I."/>
            <person name="Li X.-Z."/>
            <person name="Zhou T."/>
        </authorList>
    </citation>
    <scope>NUCLEOTIDE SEQUENCE [LARGE SCALE GENOMIC DNA]</scope>
    <source>
        <strain evidence="1 2">Cr7-05</strain>
    </source>
</reference>
<dbReference type="InterPro" id="IPR029055">
    <property type="entry name" value="Ntn_hydrolases_N"/>
</dbReference>
<dbReference type="CDD" id="cd04701">
    <property type="entry name" value="Asparaginase_2"/>
    <property type="match status" value="1"/>
</dbReference>
<protein>
    <submittedName>
        <fullName evidence="1">Isoaspartyl peptidase</fullName>
    </submittedName>
</protein>